<dbReference type="EMBL" id="JAEAOA010000745">
    <property type="protein sequence ID" value="KAK3588027.1"/>
    <property type="molecule type" value="Genomic_DNA"/>
</dbReference>
<evidence type="ECO:0000313" key="3">
    <source>
        <dbReference type="Proteomes" id="UP001195483"/>
    </source>
</evidence>
<accession>A0AAE0SA20</accession>
<evidence type="ECO:0000256" key="1">
    <source>
        <dbReference type="SAM" id="MobiDB-lite"/>
    </source>
</evidence>
<organism evidence="2 3">
    <name type="scientific">Potamilus streckersoni</name>
    <dbReference type="NCBI Taxonomy" id="2493646"/>
    <lineage>
        <taxon>Eukaryota</taxon>
        <taxon>Metazoa</taxon>
        <taxon>Spiralia</taxon>
        <taxon>Lophotrochozoa</taxon>
        <taxon>Mollusca</taxon>
        <taxon>Bivalvia</taxon>
        <taxon>Autobranchia</taxon>
        <taxon>Heteroconchia</taxon>
        <taxon>Palaeoheterodonta</taxon>
        <taxon>Unionida</taxon>
        <taxon>Unionoidea</taxon>
        <taxon>Unionidae</taxon>
        <taxon>Ambleminae</taxon>
        <taxon>Lampsilini</taxon>
        <taxon>Potamilus</taxon>
    </lineage>
</organism>
<sequence>MVDIYGRSARRKGPGDVDLSAYATRDKVSDFISLTGIYDNEFVYRINMESCIKWIIQRVFDSITENIPVFPDNGKIRDSKVSIATIRSEIREDVTTTKYVDDKDTKISNEISKCVPKTGDTMTGKLNMNEINLFLLMNWNQTTTMEIQCSSMISSLISPKRSKRLNPPYTRSKLDKEYAQETP</sequence>
<evidence type="ECO:0000313" key="2">
    <source>
        <dbReference type="EMBL" id="KAK3588027.1"/>
    </source>
</evidence>
<dbReference type="Proteomes" id="UP001195483">
    <property type="component" value="Unassembled WGS sequence"/>
</dbReference>
<reference evidence="2" key="3">
    <citation type="submission" date="2023-05" db="EMBL/GenBank/DDBJ databases">
        <authorList>
            <person name="Smith C.H."/>
        </authorList>
    </citation>
    <scope>NUCLEOTIDE SEQUENCE</scope>
    <source>
        <strain evidence="2">CHS0354</strain>
        <tissue evidence="2">Mantle</tissue>
    </source>
</reference>
<protein>
    <submittedName>
        <fullName evidence="2">Uncharacterized protein</fullName>
    </submittedName>
</protein>
<name>A0AAE0SA20_9BIVA</name>
<dbReference type="AlphaFoldDB" id="A0AAE0SA20"/>
<comment type="caution">
    <text evidence="2">The sequence shown here is derived from an EMBL/GenBank/DDBJ whole genome shotgun (WGS) entry which is preliminary data.</text>
</comment>
<gene>
    <name evidence="2" type="ORF">CHS0354_012073</name>
</gene>
<feature type="compositionally biased region" description="Basic and acidic residues" evidence="1">
    <location>
        <begin position="172"/>
        <end position="183"/>
    </location>
</feature>
<proteinExistence type="predicted"/>
<feature type="region of interest" description="Disordered" evidence="1">
    <location>
        <begin position="160"/>
        <end position="183"/>
    </location>
</feature>
<reference evidence="2" key="1">
    <citation type="journal article" date="2021" name="Genome Biol. Evol.">
        <title>A High-Quality Reference Genome for a Parasitic Bivalve with Doubly Uniparental Inheritance (Bivalvia: Unionida).</title>
        <authorList>
            <person name="Smith C.H."/>
        </authorList>
    </citation>
    <scope>NUCLEOTIDE SEQUENCE</scope>
    <source>
        <strain evidence="2">CHS0354</strain>
    </source>
</reference>
<keyword evidence="3" id="KW-1185">Reference proteome</keyword>
<reference evidence="2" key="2">
    <citation type="journal article" date="2021" name="Genome Biol. Evol.">
        <title>Developing a high-quality reference genome for a parasitic bivalve with doubly uniparental inheritance (Bivalvia: Unionida).</title>
        <authorList>
            <person name="Smith C.H."/>
        </authorList>
    </citation>
    <scope>NUCLEOTIDE SEQUENCE</scope>
    <source>
        <strain evidence="2">CHS0354</strain>
        <tissue evidence="2">Mantle</tissue>
    </source>
</reference>